<dbReference type="PANTHER" id="PTHR21716:SF4">
    <property type="entry name" value="TRANSMEMBRANE PROTEIN 245"/>
    <property type="match status" value="1"/>
</dbReference>
<feature type="transmembrane region" description="Helical" evidence="6">
    <location>
        <begin position="207"/>
        <end position="226"/>
    </location>
</feature>
<evidence type="ECO:0008006" key="9">
    <source>
        <dbReference type="Google" id="ProtNLM"/>
    </source>
</evidence>
<organism evidence="7 8">
    <name type="scientific">Candidatus Liptonbacteria bacterium RIFCSPLOWO2_01_FULL_45_15</name>
    <dbReference type="NCBI Taxonomy" id="1798649"/>
    <lineage>
        <taxon>Bacteria</taxon>
        <taxon>Candidatus Liptoniibacteriota</taxon>
    </lineage>
</organism>
<name>A0A1G2CGR0_9BACT</name>
<dbReference type="PANTHER" id="PTHR21716">
    <property type="entry name" value="TRANSMEMBRANE PROTEIN"/>
    <property type="match status" value="1"/>
</dbReference>
<evidence type="ECO:0000256" key="5">
    <source>
        <dbReference type="ARBA" id="ARBA00023136"/>
    </source>
</evidence>
<comment type="similarity">
    <text evidence="2">Belongs to the autoinducer-2 exporter (AI-2E) (TC 2.A.86) family.</text>
</comment>
<evidence type="ECO:0000256" key="4">
    <source>
        <dbReference type="ARBA" id="ARBA00022989"/>
    </source>
</evidence>
<keyword evidence="4 6" id="KW-1133">Transmembrane helix</keyword>
<protein>
    <recommendedName>
        <fullName evidence="9">AI-2E family transporter</fullName>
    </recommendedName>
</protein>
<dbReference type="Pfam" id="PF01594">
    <property type="entry name" value="AI-2E_transport"/>
    <property type="match status" value="1"/>
</dbReference>
<proteinExistence type="inferred from homology"/>
<dbReference type="EMBL" id="MHKZ01000017">
    <property type="protein sequence ID" value="OGZ00594.1"/>
    <property type="molecule type" value="Genomic_DNA"/>
</dbReference>
<dbReference type="STRING" id="1798649.A3B13_01045"/>
<feature type="transmembrane region" description="Helical" evidence="6">
    <location>
        <begin position="61"/>
        <end position="83"/>
    </location>
</feature>
<accession>A0A1G2CGR0</accession>
<evidence type="ECO:0000256" key="6">
    <source>
        <dbReference type="SAM" id="Phobius"/>
    </source>
</evidence>
<comment type="caution">
    <text evidence="7">The sequence shown here is derived from an EMBL/GenBank/DDBJ whole genome shotgun (WGS) entry which is preliminary data.</text>
</comment>
<sequence length="348" mass="37465">MEKFQIYFFSVLFLAVLFLSFQIILPFLVPLSIAATLAFLFHPLNERLAKFFGGRRGPASFITLVLAVLIIIIPFVFIGTTVFKEAVDFSAQLNNGGAERISATLSSMSAQISHYFPGYSFNLSEYLHSGFSWLSQNIGVIFAGIAKVTIGLLLDLFICLIAFYYFLKDGQRLVRAIVALSPLPDKNDYEILAKLEGTVSSVVRGSLVVAVVQGTLAWVGFAMFGVPNPALFGSFTAVAALIPGVGTAAVVTPAVIYLFATGSTNQAIGLLIWGITAIGLIDNILGPMLMKRGIKVHPFLILLSVIGGLGFFGPAGFLLGPVVLSLLFAMIEIYSFLVNSEHKSFSKG</sequence>
<comment type="subcellular location">
    <subcellularLocation>
        <location evidence="1">Membrane</location>
        <topology evidence="1">Multi-pass membrane protein</topology>
    </subcellularLocation>
</comment>
<keyword evidence="3 6" id="KW-0812">Transmembrane</keyword>
<keyword evidence="5 6" id="KW-0472">Membrane</keyword>
<feature type="transmembrane region" description="Helical" evidence="6">
    <location>
        <begin position="12"/>
        <end position="41"/>
    </location>
</feature>
<evidence type="ECO:0000256" key="3">
    <source>
        <dbReference type="ARBA" id="ARBA00022692"/>
    </source>
</evidence>
<evidence type="ECO:0000256" key="1">
    <source>
        <dbReference type="ARBA" id="ARBA00004141"/>
    </source>
</evidence>
<feature type="transmembrane region" description="Helical" evidence="6">
    <location>
        <begin position="138"/>
        <end position="166"/>
    </location>
</feature>
<feature type="transmembrane region" description="Helical" evidence="6">
    <location>
        <begin position="266"/>
        <end position="284"/>
    </location>
</feature>
<feature type="transmembrane region" description="Helical" evidence="6">
    <location>
        <begin position="238"/>
        <end position="260"/>
    </location>
</feature>
<evidence type="ECO:0000256" key="2">
    <source>
        <dbReference type="ARBA" id="ARBA00009773"/>
    </source>
</evidence>
<gene>
    <name evidence="7" type="ORF">A3B13_01045</name>
</gene>
<reference evidence="7 8" key="1">
    <citation type="journal article" date="2016" name="Nat. Commun.">
        <title>Thousands of microbial genomes shed light on interconnected biogeochemical processes in an aquifer system.</title>
        <authorList>
            <person name="Anantharaman K."/>
            <person name="Brown C.T."/>
            <person name="Hug L.A."/>
            <person name="Sharon I."/>
            <person name="Castelle C.J."/>
            <person name="Probst A.J."/>
            <person name="Thomas B.C."/>
            <person name="Singh A."/>
            <person name="Wilkins M.J."/>
            <person name="Karaoz U."/>
            <person name="Brodie E.L."/>
            <person name="Williams K.H."/>
            <person name="Hubbard S.S."/>
            <person name="Banfield J.F."/>
        </authorList>
    </citation>
    <scope>NUCLEOTIDE SEQUENCE [LARGE SCALE GENOMIC DNA]</scope>
</reference>
<dbReference type="Proteomes" id="UP000176287">
    <property type="component" value="Unassembled WGS sequence"/>
</dbReference>
<evidence type="ECO:0000313" key="8">
    <source>
        <dbReference type="Proteomes" id="UP000176287"/>
    </source>
</evidence>
<evidence type="ECO:0000313" key="7">
    <source>
        <dbReference type="EMBL" id="OGZ00594.1"/>
    </source>
</evidence>
<dbReference type="AlphaFoldDB" id="A0A1G2CGR0"/>
<dbReference type="GO" id="GO:0016020">
    <property type="term" value="C:membrane"/>
    <property type="evidence" value="ECO:0007669"/>
    <property type="project" value="UniProtKB-SubCell"/>
</dbReference>
<dbReference type="InterPro" id="IPR002549">
    <property type="entry name" value="AI-2E-like"/>
</dbReference>